<evidence type="ECO:0000256" key="4">
    <source>
        <dbReference type="ARBA" id="ARBA00031870"/>
    </source>
</evidence>
<evidence type="ECO:0000256" key="3">
    <source>
        <dbReference type="ARBA" id="ARBA00023235"/>
    </source>
</evidence>
<sequence>MRTSGEPGMTILYEDNHLLGIEKPVNVPTQEDASGDPDLLNLLKADIKERYGKPGNVYLGLVHRLDRPVGGAMIFAKTSKAASRLSDAVRTRGFEKGYVAVVRGIPAQASGTLTDTLLKDEKTNTVRVVKKGTPGGRDAKLDYRVLGTSVQDNLSLVQIRLHTGRSHQIRVQFSHLGCPLYGDQKYGAALNKPGEQIALWSLYVGFPHPVSKEMIDLVSLPPRLYPWNLWEDRLYRGVGEACKSGGMAGEM</sequence>
<dbReference type="GO" id="GO:0006396">
    <property type="term" value="P:RNA processing"/>
    <property type="evidence" value="ECO:0007669"/>
    <property type="project" value="UniProtKB-ARBA"/>
</dbReference>
<dbReference type="GO" id="GO:0001522">
    <property type="term" value="P:pseudouridine synthesis"/>
    <property type="evidence" value="ECO:0007669"/>
    <property type="project" value="InterPro"/>
</dbReference>
<comment type="catalytic activity">
    <reaction evidence="1">
        <text>a uridine in RNA = a pseudouridine in RNA</text>
        <dbReference type="Rhea" id="RHEA:48348"/>
        <dbReference type="Rhea" id="RHEA-COMP:12068"/>
        <dbReference type="Rhea" id="RHEA-COMP:12069"/>
        <dbReference type="ChEBI" id="CHEBI:65314"/>
        <dbReference type="ChEBI" id="CHEBI:65315"/>
    </reaction>
</comment>
<keyword evidence="8" id="KW-1185">Reference proteome</keyword>
<dbReference type="InterPro" id="IPR050188">
    <property type="entry name" value="RluA_PseudoU_synthase"/>
</dbReference>
<dbReference type="InterPro" id="IPR020103">
    <property type="entry name" value="PsdUridine_synth_cat_dom_sf"/>
</dbReference>
<protein>
    <recommendedName>
        <fullName evidence="4">RNA pseudouridylate synthase</fullName>
    </recommendedName>
    <alternativeName>
        <fullName evidence="5">RNA-uridine isomerase</fullName>
    </alternativeName>
</protein>
<name>A0A5D0CW75_9BACL</name>
<reference evidence="7 8" key="1">
    <citation type="submission" date="2019-08" db="EMBL/GenBank/DDBJ databases">
        <title>Genome sequencing of Paenibacillus faecis DSM 23593(T).</title>
        <authorList>
            <person name="Kook J.-K."/>
            <person name="Park S.-N."/>
            <person name="Lim Y.K."/>
        </authorList>
    </citation>
    <scope>NUCLEOTIDE SEQUENCE [LARGE SCALE GENOMIC DNA]</scope>
    <source>
        <strain evidence="7 8">DSM 23593</strain>
    </source>
</reference>
<dbReference type="SUPFAM" id="SSF55120">
    <property type="entry name" value="Pseudouridine synthase"/>
    <property type="match status" value="1"/>
</dbReference>
<dbReference type="GO" id="GO:0009982">
    <property type="term" value="F:pseudouridine synthase activity"/>
    <property type="evidence" value="ECO:0007669"/>
    <property type="project" value="InterPro"/>
</dbReference>
<evidence type="ECO:0000313" key="7">
    <source>
        <dbReference type="EMBL" id="TYA13424.1"/>
    </source>
</evidence>
<dbReference type="OrthoDB" id="9773999at2"/>
<evidence type="ECO:0000259" key="6">
    <source>
        <dbReference type="Pfam" id="PF00849"/>
    </source>
</evidence>
<dbReference type="AlphaFoldDB" id="A0A5D0CW75"/>
<dbReference type="RefSeq" id="WP_148452084.1">
    <property type="nucleotide sequence ID" value="NZ_VSDO01000002.1"/>
</dbReference>
<dbReference type="EMBL" id="VSDO01000002">
    <property type="protein sequence ID" value="TYA13424.1"/>
    <property type="molecule type" value="Genomic_DNA"/>
</dbReference>
<dbReference type="Gene3D" id="3.30.2350.10">
    <property type="entry name" value="Pseudouridine synthase"/>
    <property type="match status" value="1"/>
</dbReference>
<evidence type="ECO:0000256" key="1">
    <source>
        <dbReference type="ARBA" id="ARBA00000073"/>
    </source>
</evidence>
<dbReference type="GO" id="GO:0140098">
    <property type="term" value="F:catalytic activity, acting on RNA"/>
    <property type="evidence" value="ECO:0007669"/>
    <property type="project" value="UniProtKB-ARBA"/>
</dbReference>
<dbReference type="CDD" id="cd02869">
    <property type="entry name" value="PseudoU_synth_RluA_like"/>
    <property type="match status" value="1"/>
</dbReference>
<evidence type="ECO:0000256" key="5">
    <source>
        <dbReference type="ARBA" id="ARBA00033164"/>
    </source>
</evidence>
<comment type="similarity">
    <text evidence="2">Belongs to the pseudouridine synthase RluA family.</text>
</comment>
<evidence type="ECO:0000313" key="8">
    <source>
        <dbReference type="Proteomes" id="UP000325218"/>
    </source>
</evidence>
<dbReference type="InterPro" id="IPR006145">
    <property type="entry name" value="PsdUridine_synth_RsuA/RluA"/>
</dbReference>
<dbReference type="GO" id="GO:0003723">
    <property type="term" value="F:RNA binding"/>
    <property type="evidence" value="ECO:0007669"/>
    <property type="project" value="InterPro"/>
</dbReference>
<dbReference type="PANTHER" id="PTHR21600">
    <property type="entry name" value="MITOCHONDRIAL RNA PSEUDOURIDINE SYNTHASE"/>
    <property type="match status" value="1"/>
</dbReference>
<comment type="caution">
    <text evidence="7">The sequence shown here is derived from an EMBL/GenBank/DDBJ whole genome shotgun (WGS) entry which is preliminary data.</text>
</comment>
<organism evidence="7 8">
    <name type="scientific">Paenibacillus faecis</name>
    <dbReference type="NCBI Taxonomy" id="862114"/>
    <lineage>
        <taxon>Bacteria</taxon>
        <taxon>Bacillati</taxon>
        <taxon>Bacillota</taxon>
        <taxon>Bacilli</taxon>
        <taxon>Bacillales</taxon>
        <taxon>Paenibacillaceae</taxon>
        <taxon>Paenibacillus</taxon>
    </lineage>
</organism>
<dbReference type="Proteomes" id="UP000325218">
    <property type="component" value="Unassembled WGS sequence"/>
</dbReference>
<gene>
    <name evidence="7" type="ORF">FRY98_12250</name>
</gene>
<evidence type="ECO:0000256" key="2">
    <source>
        <dbReference type="ARBA" id="ARBA00010876"/>
    </source>
</evidence>
<feature type="domain" description="Pseudouridine synthase RsuA/RluA-like" evidence="6">
    <location>
        <begin position="18"/>
        <end position="175"/>
    </location>
</feature>
<accession>A0A5D0CW75</accession>
<dbReference type="PANTHER" id="PTHR21600:SF83">
    <property type="entry name" value="PSEUDOURIDYLATE SYNTHASE RPUSD4, MITOCHONDRIAL"/>
    <property type="match status" value="1"/>
</dbReference>
<proteinExistence type="inferred from homology"/>
<keyword evidence="3" id="KW-0413">Isomerase</keyword>
<dbReference type="Pfam" id="PF00849">
    <property type="entry name" value="PseudoU_synth_2"/>
    <property type="match status" value="1"/>
</dbReference>